<dbReference type="NCBIfam" id="TIGR01451">
    <property type="entry name" value="B_ant_repeat"/>
    <property type="match status" value="1"/>
</dbReference>
<reference evidence="2 3" key="1">
    <citation type="submission" date="2017-11" db="EMBL/GenBank/DDBJ databases">
        <title>Evolution of Phototrophy in the Chloroflexi Phylum Driven by Horizontal Gene Transfer.</title>
        <authorList>
            <person name="Ward L.M."/>
            <person name="Hemp J."/>
            <person name="Shih P.M."/>
            <person name="Mcglynn S.E."/>
            <person name="Fischer W."/>
        </authorList>
    </citation>
    <scope>NUCLEOTIDE SEQUENCE [LARGE SCALE GENOMIC DNA]</scope>
    <source>
        <strain evidence="2">JP3_7</strain>
    </source>
</reference>
<dbReference type="InterPro" id="IPR047589">
    <property type="entry name" value="DUF11_rpt"/>
</dbReference>
<dbReference type="InterPro" id="IPR001434">
    <property type="entry name" value="OmcB-like_DUF11"/>
</dbReference>
<dbReference type="Gene3D" id="2.60.40.10">
    <property type="entry name" value="Immunoglobulins"/>
    <property type="match status" value="2"/>
</dbReference>
<accession>A0A2M8QA63</accession>
<dbReference type="AlphaFoldDB" id="A0A2M8QA63"/>
<dbReference type="Pfam" id="PF01345">
    <property type="entry name" value="DUF11"/>
    <property type="match status" value="1"/>
</dbReference>
<evidence type="ECO:0000313" key="2">
    <source>
        <dbReference type="EMBL" id="PJF46650.1"/>
    </source>
</evidence>
<dbReference type="SUPFAM" id="SSF49265">
    <property type="entry name" value="Fibronectin type III"/>
    <property type="match status" value="1"/>
</dbReference>
<feature type="non-terminal residue" evidence="2">
    <location>
        <position position="1"/>
    </location>
</feature>
<gene>
    <name evidence="2" type="ORF">CUN48_12735</name>
</gene>
<organism evidence="2 3">
    <name type="scientific">Candidatus Thermofonsia Clade 3 bacterium</name>
    <dbReference type="NCBI Taxonomy" id="2364212"/>
    <lineage>
        <taxon>Bacteria</taxon>
        <taxon>Bacillati</taxon>
        <taxon>Chloroflexota</taxon>
        <taxon>Candidatus Thermofontia</taxon>
        <taxon>Candidatus Thermofonsia Clade 3</taxon>
    </lineage>
</organism>
<dbReference type="InterPro" id="IPR036116">
    <property type="entry name" value="FN3_sf"/>
</dbReference>
<name>A0A2M8QA63_9CHLR</name>
<sequence>LSWSAATNAQRYTVCVGTLPGLCDVMNHVEVLAPATSLTLTNAQAGRTYWWQVWAYNGGQFLLADSGQWWAFTTANNAGSGPGGGPAEFQKVAPISGTLVGNTPLLSWTASSGAVGYFVCVGRSWGLCDVVNNAATAGLSHAPNGLAPGTYWWQVTAVDAEGDTTQADGGTRWQFIVVNNLLGGSLDNVDTRKEVTPTQVRIGDLVTYTIVLSNSGGMSVTVRVSDTLVTALTLVGATPGYAQSGQTVVWENVLVPAGSTTALTITAQVNTNALSNPTVNNGVVISSYADGEPPLVRDADPVNVEVYRAFLPIVQKPLSAAFLPVVIRP</sequence>
<protein>
    <recommendedName>
        <fullName evidence="1">DUF11 domain-containing protein</fullName>
    </recommendedName>
</protein>
<comment type="caution">
    <text evidence="2">The sequence shown here is derived from an EMBL/GenBank/DDBJ whole genome shotgun (WGS) entry which is preliminary data.</text>
</comment>
<evidence type="ECO:0000259" key="1">
    <source>
        <dbReference type="Pfam" id="PF01345"/>
    </source>
</evidence>
<dbReference type="EMBL" id="PGTN01000115">
    <property type="protein sequence ID" value="PJF46650.1"/>
    <property type="molecule type" value="Genomic_DNA"/>
</dbReference>
<dbReference type="InterPro" id="IPR013783">
    <property type="entry name" value="Ig-like_fold"/>
</dbReference>
<proteinExistence type="predicted"/>
<feature type="domain" description="DUF11" evidence="1">
    <location>
        <begin position="192"/>
        <end position="285"/>
    </location>
</feature>
<dbReference type="Proteomes" id="UP000230790">
    <property type="component" value="Unassembled WGS sequence"/>
</dbReference>
<evidence type="ECO:0000313" key="3">
    <source>
        <dbReference type="Proteomes" id="UP000230790"/>
    </source>
</evidence>